<evidence type="ECO:0000256" key="6">
    <source>
        <dbReference type="SAM" id="Coils"/>
    </source>
</evidence>
<keyword evidence="6" id="KW-0175">Coiled coil</keyword>
<dbReference type="GO" id="GO:0046983">
    <property type="term" value="F:protein dimerization activity"/>
    <property type="evidence" value="ECO:0007669"/>
    <property type="project" value="InterPro"/>
</dbReference>
<feature type="transmembrane region" description="Helical" evidence="7">
    <location>
        <begin position="126"/>
        <end position="146"/>
    </location>
</feature>
<keyword evidence="3" id="KW-0808">Transferase</keyword>
<dbReference type="GO" id="GO:0016020">
    <property type="term" value="C:membrane"/>
    <property type="evidence" value="ECO:0007669"/>
    <property type="project" value="InterPro"/>
</dbReference>
<dbReference type="GO" id="GO:0000155">
    <property type="term" value="F:phosphorelay sensor kinase activity"/>
    <property type="evidence" value="ECO:0007669"/>
    <property type="project" value="InterPro"/>
</dbReference>
<dbReference type="Pfam" id="PF07730">
    <property type="entry name" value="HisKA_3"/>
    <property type="match status" value="1"/>
</dbReference>
<organism evidence="10 11">
    <name type="scientific">Paenibacillus oralis</name>
    <dbReference type="NCBI Taxonomy" id="2490856"/>
    <lineage>
        <taxon>Bacteria</taxon>
        <taxon>Bacillati</taxon>
        <taxon>Bacillota</taxon>
        <taxon>Bacilli</taxon>
        <taxon>Bacillales</taxon>
        <taxon>Paenibacillaceae</taxon>
        <taxon>Paenibacillus</taxon>
    </lineage>
</organism>
<reference evidence="10 11" key="1">
    <citation type="submission" date="2018-11" db="EMBL/GenBank/DDBJ databases">
        <title>Genome sequencing of Paenibacillus sp. KCOM 3021 (= ChDC PVNT-B20).</title>
        <authorList>
            <person name="Kook J.-K."/>
            <person name="Park S.-N."/>
            <person name="Lim Y.K."/>
        </authorList>
    </citation>
    <scope>NUCLEOTIDE SEQUENCE [LARGE SCALE GENOMIC DNA]</scope>
    <source>
        <strain evidence="10 11">KCOM 3021</strain>
    </source>
</reference>
<evidence type="ECO:0000256" key="3">
    <source>
        <dbReference type="ARBA" id="ARBA00022679"/>
    </source>
</evidence>
<evidence type="ECO:0000256" key="1">
    <source>
        <dbReference type="ARBA" id="ARBA00000085"/>
    </source>
</evidence>
<feature type="domain" description="Histidine kinase/HSP90-like ATPase" evidence="8">
    <location>
        <begin position="315"/>
        <end position="396"/>
    </location>
</feature>
<evidence type="ECO:0000313" key="10">
    <source>
        <dbReference type="EMBL" id="RRJ64654.1"/>
    </source>
</evidence>
<dbReference type="SUPFAM" id="SSF55874">
    <property type="entry name" value="ATPase domain of HSP90 chaperone/DNA topoisomerase II/histidine kinase"/>
    <property type="match status" value="1"/>
</dbReference>
<keyword evidence="4 10" id="KW-0418">Kinase</keyword>
<evidence type="ECO:0000313" key="11">
    <source>
        <dbReference type="Proteomes" id="UP000267017"/>
    </source>
</evidence>
<dbReference type="InterPro" id="IPR003594">
    <property type="entry name" value="HATPase_dom"/>
</dbReference>
<keyword evidence="11" id="KW-1185">Reference proteome</keyword>
<dbReference type="Gene3D" id="1.20.5.1930">
    <property type="match status" value="1"/>
</dbReference>
<dbReference type="CDD" id="cd16917">
    <property type="entry name" value="HATPase_UhpB-NarQ-NarX-like"/>
    <property type="match status" value="1"/>
</dbReference>
<dbReference type="InterPro" id="IPR036890">
    <property type="entry name" value="HATPase_C_sf"/>
</dbReference>
<feature type="coiled-coil region" evidence="6">
    <location>
        <begin position="181"/>
        <end position="208"/>
    </location>
</feature>
<feature type="transmembrane region" description="Helical" evidence="7">
    <location>
        <begin position="49"/>
        <end position="67"/>
    </location>
</feature>
<dbReference type="InterPro" id="IPR050482">
    <property type="entry name" value="Sensor_HK_TwoCompSys"/>
</dbReference>
<feature type="transmembrane region" description="Helical" evidence="7">
    <location>
        <begin position="152"/>
        <end position="172"/>
    </location>
</feature>
<dbReference type="AlphaFoldDB" id="A0A3P3U3D9"/>
<sequence>MFFGRKKSEDWETPLTDSINELFVSRFPVLLWVLMVFIATLILQNLNEIRIINSLLFTGVMAAHICLHWNSYRITKRQPWLYFLVQGLLISWCVILMPYGSPPALVGLFPVLIGQSVGLYYQKRKILLMVLFSLLLFFYCVLLTGSLDKLKVLFPLFILMSIIVMAYALLFFRQVHARIRMQNFLRDLENAHRKVEELTLANERQRMARDLHDTLAQGLAGLIMQLEAVDAFMSQGNLDRSRDIVKKSMEQARRTLADARRAIDDLRVKSAPDVDFKEAVADEVRRFIQATGMQTALSMKVSRRLSGALMEHSLRIISECLTNVAKHAKADKVWVAVSDANNRLLIEIRDNGTGFNTDMLGKQPGRYGILGMQERARLVGGELHIFSGAEGTKIQMEASRLEGETL</sequence>
<evidence type="ECO:0000259" key="9">
    <source>
        <dbReference type="Pfam" id="PF07730"/>
    </source>
</evidence>
<dbReference type="PANTHER" id="PTHR24421">
    <property type="entry name" value="NITRATE/NITRITE SENSOR PROTEIN NARX-RELATED"/>
    <property type="match status" value="1"/>
</dbReference>
<feature type="transmembrane region" description="Helical" evidence="7">
    <location>
        <begin position="103"/>
        <end position="121"/>
    </location>
</feature>
<evidence type="ECO:0000256" key="7">
    <source>
        <dbReference type="SAM" id="Phobius"/>
    </source>
</evidence>
<evidence type="ECO:0000256" key="2">
    <source>
        <dbReference type="ARBA" id="ARBA00012438"/>
    </source>
</evidence>
<proteinExistence type="predicted"/>
<dbReference type="EC" id="2.7.13.3" evidence="2"/>
<dbReference type="RefSeq" id="WP_128632457.1">
    <property type="nucleotide sequence ID" value="NZ_RRCN01000001.1"/>
</dbReference>
<feature type="transmembrane region" description="Helical" evidence="7">
    <location>
        <begin position="79"/>
        <end position="97"/>
    </location>
</feature>
<dbReference type="Proteomes" id="UP000267017">
    <property type="component" value="Unassembled WGS sequence"/>
</dbReference>
<keyword evidence="7" id="KW-0812">Transmembrane</keyword>
<evidence type="ECO:0000256" key="5">
    <source>
        <dbReference type="ARBA" id="ARBA00023012"/>
    </source>
</evidence>
<dbReference type="EMBL" id="RRCN01000001">
    <property type="protein sequence ID" value="RRJ64654.1"/>
    <property type="molecule type" value="Genomic_DNA"/>
</dbReference>
<dbReference type="Pfam" id="PF02518">
    <property type="entry name" value="HATPase_c"/>
    <property type="match status" value="1"/>
</dbReference>
<dbReference type="Gene3D" id="3.30.565.10">
    <property type="entry name" value="Histidine kinase-like ATPase, C-terminal domain"/>
    <property type="match status" value="1"/>
</dbReference>
<gene>
    <name evidence="10" type="ORF">EHV15_18275</name>
</gene>
<keyword evidence="5" id="KW-0902">Two-component regulatory system</keyword>
<keyword evidence="7" id="KW-0472">Membrane</keyword>
<name>A0A3P3U3D9_9BACL</name>
<dbReference type="OrthoDB" id="9781904at2"/>
<comment type="catalytic activity">
    <reaction evidence="1">
        <text>ATP + protein L-histidine = ADP + protein N-phospho-L-histidine.</text>
        <dbReference type="EC" id="2.7.13.3"/>
    </reaction>
</comment>
<feature type="domain" description="Signal transduction histidine kinase subgroup 3 dimerisation and phosphoacceptor" evidence="9">
    <location>
        <begin position="203"/>
        <end position="267"/>
    </location>
</feature>
<feature type="transmembrane region" description="Helical" evidence="7">
    <location>
        <begin position="21"/>
        <end position="43"/>
    </location>
</feature>
<comment type="caution">
    <text evidence="10">The sequence shown here is derived from an EMBL/GenBank/DDBJ whole genome shotgun (WGS) entry which is preliminary data.</text>
</comment>
<dbReference type="PANTHER" id="PTHR24421:SF55">
    <property type="entry name" value="SENSOR HISTIDINE KINASE YDFH"/>
    <property type="match status" value="1"/>
</dbReference>
<protein>
    <recommendedName>
        <fullName evidence="2">histidine kinase</fullName>
        <ecNumber evidence="2">2.7.13.3</ecNumber>
    </recommendedName>
</protein>
<evidence type="ECO:0000256" key="4">
    <source>
        <dbReference type="ARBA" id="ARBA00022777"/>
    </source>
</evidence>
<accession>A0A3P3U3D9</accession>
<feature type="coiled-coil region" evidence="6">
    <location>
        <begin position="242"/>
        <end position="269"/>
    </location>
</feature>
<keyword evidence="7" id="KW-1133">Transmembrane helix</keyword>
<dbReference type="InterPro" id="IPR011712">
    <property type="entry name" value="Sig_transdc_His_kin_sub3_dim/P"/>
</dbReference>
<evidence type="ECO:0000259" key="8">
    <source>
        <dbReference type="Pfam" id="PF02518"/>
    </source>
</evidence>